<reference evidence="2" key="1">
    <citation type="journal article" date="2021" name="Nat. Commun.">
        <title>Genetic determinants of endophytism in the Arabidopsis root mycobiome.</title>
        <authorList>
            <person name="Mesny F."/>
            <person name="Miyauchi S."/>
            <person name="Thiergart T."/>
            <person name="Pickel B."/>
            <person name="Atanasova L."/>
            <person name="Karlsson M."/>
            <person name="Huettel B."/>
            <person name="Barry K.W."/>
            <person name="Haridas S."/>
            <person name="Chen C."/>
            <person name="Bauer D."/>
            <person name="Andreopoulos W."/>
            <person name="Pangilinan J."/>
            <person name="LaButti K."/>
            <person name="Riley R."/>
            <person name="Lipzen A."/>
            <person name="Clum A."/>
            <person name="Drula E."/>
            <person name="Henrissat B."/>
            <person name="Kohler A."/>
            <person name="Grigoriev I.V."/>
            <person name="Martin F.M."/>
            <person name="Hacquard S."/>
        </authorList>
    </citation>
    <scope>NUCLEOTIDE SEQUENCE</scope>
    <source>
        <strain evidence="2">MPI-CAGE-CH-0230</strain>
    </source>
</reference>
<dbReference type="EMBL" id="JAGTJQ010000006">
    <property type="protein sequence ID" value="KAH7029146.1"/>
    <property type="molecule type" value="Genomic_DNA"/>
</dbReference>
<keyword evidence="3" id="KW-1185">Reference proteome</keyword>
<dbReference type="RefSeq" id="XP_046011434.1">
    <property type="nucleotide sequence ID" value="XM_046148168.1"/>
</dbReference>
<name>A0A9P8Y3S7_9PEZI</name>
<comment type="caution">
    <text evidence="2">The sequence shown here is derived from an EMBL/GenBank/DDBJ whole genome shotgun (WGS) entry which is preliminary data.</text>
</comment>
<evidence type="ECO:0000256" key="1">
    <source>
        <dbReference type="SAM" id="MobiDB-lite"/>
    </source>
</evidence>
<feature type="compositionally biased region" description="Gly residues" evidence="1">
    <location>
        <begin position="242"/>
        <end position="259"/>
    </location>
</feature>
<proteinExistence type="predicted"/>
<feature type="region of interest" description="Disordered" evidence="1">
    <location>
        <begin position="109"/>
        <end position="137"/>
    </location>
</feature>
<dbReference type="GeneID" id="70177714"/>
<dbReference type="OrthoDB" id="5229536at2759"/>
<dbReference type="AlphaFoldDB" id="A0A9P8Y3S7"/>
<organism evidence="2 3">
    <name type="scientific">Microdochium trichocladiopsis</name>
    <dbReference type="NCBI Taxonomy" id="1682393"/>
    <lineage>
        <taxon>Eukaryota</taxon>
        <taxon>Fungi</taxon>
        <taxon>Dikarya</taxon>
        <taxon>Ascomycota</taxon>
        <taxon>Pezizomycotina</taxon>
        <taxon>Sordariomycetes</taxon>
        <taxon>Xylariomycetidae</taxon>
        <taxon>Xylariales</taxon>
        <taxon>Microdochiaceae</taxon>
        <taxon>Microdochium</taxon>
    </lineage>
</organism>
<feature type="region of interest" description="Disordered" evidence="1">
    <location>
        <begin position="242"/>
        <end position="268"/>
    </location>
</feature>
<accession>A0A9P8Y3S7</accession>
<protein>
    <submittedName>
        <fullName evidence="2">Uncharacterized protein</fullName>
    </submittedName>
</protein>
<dbReference type="Proteomes" id="UP000756346">
    <property type="component" value="Unassembled WGS sequence"/>
</dbReference>
<evidence type="ECO:0000313" key="3">
    <source>
        <dbReference type="Proteomes" id="UP000756346"/>
    </source>
</evidence>
<gene>
    <name evidence="2" type="ORF">B0I36DRAFT_128824</name>
</gene>
<sequence length="298" mass="29867">MTSVTTAVVPSGQIQNWCIQPLFTADGNGQPVRSGCANATLGTSPPDFQTICCSGVILYSSGPRSQLFGPSVVPALNSNSQGDLWGWAYSNATIDNFACYDLDVGHPPAAANDRGASPAPPQQRREEENGEQLERASTSYSCVTPLLPSPASASSSSSARPCLPGSETPLASLAGTNTDNIAATAYELTYPLPGGDGTGTLVAAVQVTSTATPTCLWFDTAHGQPMASVTVAAAAGVSTAGGGGGGGGGGLTSSQGTGGNVPPPATPTSAAVSLSLSQKLRGSMMVLTMLCLANFISH</sequence>
<evidence type="ECO:0000313" key="2">
    <source>
        <dbReference type="EMBL" id="KAH7029146.1"/>
    </source>
</evidence>